<dbReference type="GO" id="GO:0097225">
    <property type="term" value="C:sperm midpiece"/>
    <property type="evidence" value="ECO:0007669"/>
    <property type="project" value="Ensembl"/>
</dbReference>
<sequence>MAAARSPPPGGPVSSATMHPNAFTFGAAQRRRESKTPSSSGSHSRARLRSSLGMSSSEGTLPVLSPEASGRPKSDAGPSHIPVVRLKVVTDTDLGLAQGVQFKTMDLNSIIQLLQDQPEDGLEEKQLQSIQRMVQCYQNGFPLRDLVQIFKIMSLCTEKIEEQPSFLDTVCEILKLCRLPFLKKKTSDENIYAKEISEAVALLGDLIKVPNSELRIQLCKCIVDFYHAEPLKKQIAGYQQVTSAYKIQMIESGALAETLVLSWDLLQAELLEKLWLLKTLQHLSTSEVNCNLMIKAQAANKICSCLNNPDPSGQLLFRSSEILWNLLEKSSKEEIIKQLSNLECLLALKEVFKNLFTKGYRHYDRQLRNDILVITTIIAQNPGAPMIESGFTRDLILFATFNEVKSQDPLVKGLKLSNSYEDFELKKLLFNIIVVLCRDLPTVQILIEGKTVEALFTYVKKTERHKVIEWSAAQHEELQLHAIATLASVAPLLIDDYLACNGNARILMFLEWCVNEETFFSQGNSFHGTGGRGNKFAQMRYTVRLLRAMVSLGNDTVNQDLCSHGAIKQLIGILKITVSKLKEEAIVLEIKSDILLILSCICENHNQRKEMFGTEGVDIILHLMRVDPKKFQSGLGHNRLLFSTLDCLWCCILGCYSLEDYFLEKEGVFLLLDLLALNQKNFCNLILGIMVEFCDNPKTSVHVNTWRGKKDQTAANLLIKLWREEEKDLGVKRDTDGKIIDAKKPLITKFQEDQKVIPMPASCPTTSIMEVSENIRAKIYAVLGKLDFENLPGLSAEDFVTLCIIHRYLDFKTGEIWNEINEEVKAERFRPISADKEILEAVMVASENIGKMVAALQNEMVESQRNQDMHSEQKAYIKIHASNKQKDMANKSWAKFLSRTSNAKALKKAKKLQEKAIESSRPNEYLQNAIIHSTDIKGLNITVPTGQVITVESTPVYLIGGPLADTDIALKRLPIQGGALQRVKEIKIEDKTKNYHCL</sequence>
<keyword evidence="3" id="KW-1185">Reference proteome</keyword>
<feature type="region of interest" description="Disordered" evidence="1">
    <location>
        <begin position="1"/>
        <end position="79"/>
    </location>
</feature>
<name>A0A6P5KC79_PHACI</name>
<dbReference type="Pfam" id="PF21049">
    <property type="entry name" value="CFA69_ARM_rpt"/>
    <property type="match status" value="1"/>
</dbReference>
<accession>A0A6P5KC79</accession>
<organism evidence="3 4">
    <name type="scientific">Phascolarctos cinereus</name>
    <name type="common">Koala</name>
    <dbReference type="NCBI Taxonomy" id="38626"/>
    <lineage>
        <taxon>Eukaryota</taxon>
        <taxon>Metazoa</taxon>
        <taxon>Chordata</taxon>
        <taxon>Craniata</taxon>
        <taxon>Vertebrata</taxon>
        <taxon>Euteleostomi</taxon>
        <taxon>Mammalia</taxon>
        <taxon>Metatheria</taxon>
        <taxon>Diprotodontia</taxon>
        <taxon>Phascolarctidae</taxon>
        <taxon>Phascolarctos</taxon>
    </lineage>
</organism>
<proteinExistence type="predicted"/>
<dbReference type="InterPro" id="IPR011989">
    <property type="entry name" value="ARM-like"/>
</dbReference>
<dbReference type="AlphaFoldDB" id="A0A6P5KC79"/>
<reference evidence="4" key="1">
    <citation type="submission" date="2025-08" db="UniProtKB">
        <authorList>
            <consortium name="RefSeq"/>
        </authorList>
    </citation>
    <scope>IDENTIFICATION</scope>
    <source>
        <tissue evidence="4">Spleen</tissue>
    </source>
</reference>
<dbReference type="SUPFAM" id="SSF48371">
    <property type="entry name" value="ARM repeat"/>
    <property type="match status" value="2"/>
</dbReference>
<feature type="domain" description="Cilia- and flagella-associated protein 69 ARM repeats" evidence="2">
    <location>
        <begin position="105"/>
        <end position="820"/>
    </location>
</feature>
<dbReference type="GO" id="GO:1990834">
    <property type="term" value="P:response to odorant"/>
    <property type="evidence" value="ECO:0007669"/>
    <property type="project" value="Ensembl"/>
</dbReference>
<dbReference type="Proteomes" id="UP000515140">
    <property type="component" value="Unplaced"/>
</dbReference>
<dbReference type="GO" id="GO:0007288">
    <property type="term" value="P:sperm axoneme assembly"/>
    <property type="evidence" value="ECO:0007669"/>
    <property type="project" value="Ensembl"/>
</dbReference>
<dbReference type="GO" id="GO:1905516">
    <property type="term" value="P:positive regulation of fertilization"/>
    <property type="evidence" value="ECO:0007669"/>
    <property type="project" value="Ensembl"/>
</dbReference>
<dbReference type="CTD" id="79846"/>
<dbReference type="GeneID" id="110209172"/>
<dbReference type="InParanoid" id="A0A6P5KC79"/>
<keyword evidence="4" id="KW-0966">Cell projection</keyword>
<keyword evidence="4" id="KW-0282">Flagellum</keyword>
<dbReference type="GO" id="GO:0005737">
    <property type="term" value="C:cytoplasm"/>
    <property type="evidence" value="ECO:0007669"/>
    <property type="project" value="Ensembl"/>
</dbReference>
<dbReference type="KEGG" id="pcw:110209172"/>
<evidence type="ECO:0000313" key="3">
    <source>
        <dbReference type="Proteomes" id="UP000515140"/>
    </source>
</evidence>
<gene>
    <name evidence="4" type="primary">CFAP69</name>
</gene>
<dbReference type="GO" id="GO:0097730">
    <property type="term" value="C:non-motile cilium"/>
    <property type="evidence" value="ECO:0007669"/>
    <property type="project" value="Ensembl"/>
</dbReference>
<dbReference type="InterPro" id="IPR048733">
    <property type="entry name" value="CFA69_ARM_dom"/>
</dbReference>
<evidence type="ECO:0000256" key="1">
    <source>
        <dbReference type="SAM" id="MobiDB-lite"/>
    </source>
</evidence>
<dbReference type="InterPro" id="IPR016024">
    <property type="entry name" value="ARM-type_fold"/>
</dbReference>
<dbReference type="InterPro" id="IPR048732">
    <property type="entry name" value="CFA69"/>
</dbReference>
<evidence type="ECO:0000259" key="2">
    <source>
        <dbReference type="Pfam" id="PF21049"/>
    </source>
</evidence>
<keyword evidence="4" id="KW-0969">Cilium</keyword>
<protein>
    <submittedName>
        <fullName evidence="4">Cilia- and flagella-associated protein 69 isoform X1</fullName>
    </submittedName>
</protein>
<feature type="compositionally biased region" description="Pro residues" evidence="1">
    <location>
        <begin position="1"/>
        <end position="11"/>
    </location>
</feature>
<dbReference type="GO" id="GO:0042048">
    <property type="term" value="P:olfactory behavior"/>
    <property type="evidence" value="ECO:0007669"/>
    <property type="project" value="Ensembl"/>
</dbReference>
<evidence type="ECO:0000313" key="4">
    <source>
        <dbReference type="RefSeq" id="XP_020843105.1"/>
    </source>
</evidence>
<dbReference type="PANTHER" id="PTHR14716">
    <property type="entry name" value="CILIA- AND FLAGELLA-ASSOCIATED PROTEIN 69"/>
    <property type="match status" value="1"/>
</dbReference>
<dbReference type="Gene3D" id="1.25.10.10">
    <property type="entry name" value="Leucine-rich Repeat Variant"/>
    <property type="match status" value="2"/>
</dbReference>
<dbReference type="RefSeq" id="XP_020843105.1">
    <property type="nucleotide sequence ID" value="XM_020987446.1"/>
</dbReference>
<dbReference type="FunCoup" id="A0A6P5KC79">
    <property type="interactions" value="182"/>
</dbReference>
<dbReference type="PANTHER" id="PTHR14716:SF0">
    <property type="entry name" value="CILIA- AND FLAGELLA-ASSOCIATED PROTEIN 69"/>
    <property type="match status" value="1"/>
</dbReference>
<dbReference type="GO" id="GO:1902093">
    <property type="term" value="P:positive regulation of flagellated sperm motility"/>
    <property type="evidence" value="ECO:0007669"/>
    <property type="project" value="Ensembl"/>
</dbReference>